<dbReference type="HAMAP" id="MF_01805">
    <property type="entry name" value="ScpA"/>
    <property type="match status" value="1"/>
</dbReference>
<dbReference type="InterPro" id="IPR003768">
    <property type="entry name" value="ScpA"/>
</dbReference>
<dbReference type="AlphaFoldDB" id="A0A381Q5W3"/>
<evidence type="ECO:0008006" key="2">
    <source>
        <dbReference type="Google" id="ProtNLM"/>
    </source>
</evidence>
<dbReference type="Pfam" id="PF02616">
    <property type="entry name" value="SMC_ScpA"/>
    <property type="match status" value="1"/>
</dbReference>
<proteinExistence type="inferred from homology"/>
<accession>A0A381Q5W3</accession>
<dbReference type="PANTHER" id="PTHR33969">
    <property type="entry name" value="SEGREGATION AND CONDENSATION PROTEIN A"/>
    <property type="match status" value="1"/>
</dbReference>
<protein>
    <recommendedName>
        <fullName evidence="2">Segregation and condensation protein A</fullName>
    </recommendedName>
</protein>
<evidence type="ECO:0000313" key="1">
    <source>
        <dbReference type="EMBL" id="SUZ74745.1"/>
    </source>
</evidence>
<dbReference type="EMBL" id="UINC01001221">
    <property type="protein sequence ID" value="SUZ74745.1"/>
    <property type="molecule type" value="Genomic_DNA"/>
</dbReference>
<name>A0A381Q5W3_9ZZZZ</name>
<gene>
    <name evidence="1" type="ORF">METZ01_LOCUS27599</name>
</gene>
<organism evidence="1">
    <name type="scientific">marine metagenome</name>
    <dbReference type="NCBI Taxonomy" id="408172"/>
    <lineage>
        <taxon>unclassified sequences</taxon>
        <taxon>metagenomes</taxon>
        <taxon>ecological metagenomes</taxon>
    </lineage>
</organism>
<sequence>MDEHETMEQRQKSVEMPSIFPNPENPLEIKIPLFEGPLDLLLHLIRKKEVSIEEVRLSELTASYLEYVETMQSVNLDLAGEFLEIAAMLILIKSRHLLPKSSVDPEEVEEEDPEEILRRRLLEYQHYKDAAYELSSLDILGRDVFQRPENVELVADNEEANPEYEDISVTALMEAFERVMKRLPKITRHVIEAESARIEDRIEELISYFGRRQHCLFEDLFERGKPLLWFIITFMAILEMVRLHLITIVQVDQLGAIHCTSHENFDQNIIHWFHLQNGDGNEEPALLKAS</sequence>
<dbReference type="PANTHER" id="PTHR33969:SF2">
    <property type="entry name" value="SEGREGATION AND CONDENSATION PROTEIN A"/>
    <property type="match status" value="1"/>
</dbReference>
<reference evidence="1" key="1">
    <citation type="submission" date="2018-05" db="EMBL/GenBank/DDBJ databases">
        <authorList>
            <person name="Lanie J.A."/>
            <person name="Ng W.-L."/>
            <person name="Kazmierczak K.M."/>
            <person name="Andrzejewski T.M."/>
            <person name="Davidsen T.M."/>
            <person name="Wayne K.J."/>
            <person name="Tettelin H."/>
            <person name="Glass J.I."/>
            <person name="Rusch D."/>
            <person name="Podicherti R."/>
            <person name="Tsui H.-C.T."/>
            <person name="Winkler M.E."/>
        </authorList>
    </citation>
    <scope>NUCLEOTIDE SEQUENCE</scope>
</reference>
<dbReference type="Gene3D" id="6.10.250.2410">
    <property type="match status" value="1"/>
</dbReference>